<dbReference type="GO" id="GO:0031262">
    <property type="term" value="C:Ndc80 complex"/>
    <property type="evidence" value="ECO:0007669"/>
    <property type="project" value="InterPro"/>
</dbReference>
<dbReference type="PROSITE" id="PS51406">
    <property type="entry name" value="FIBRINOGEN_C_2"/>
    <property type="match status" value="1"/>
</dbReference>
<evidence type="ECO:0000313" key="12">
    <source>
        <dbReference type="Proteomes" id="UP000807504"/>
    </source>
</evidence>
<dbReference type="Pfam" id="PF00147">
    <property type="entry name" value="Fibrinogen_C"/>
    <property type="match status" value="1"/>
</dbReference>
<proteinExistence type="inferred from homology"/>
<dbReference type="NCBIfam" id="NF040941">
    <property type="entry name" value="GGGWT_bact"/>
    <property type="match status" value="1"/>
</dbReference>
<keyword evidence="3" id="KW-0158">Chromosome</keyword>
<keyword evidence="4" id="KW-0132">Cell division</keyword>
<dbReference type="InterPro" id="IPR002181">
    <property type="entry name" value="Fibrinogen_a/b/g_C_dom"/>
</dbReference>
<dbReference type="InterPro" id="IPR038275">
    <property type="entry name" value="Nuf2_N_sf"/>
</dbReference>
<dbReference type="GO" id="GO:0051301">
    <property type="term" value="P:cell division"/>
    <property type="evidence" value="ECO:0007669"/>
    <property type="project" value="UniProtKB-KW"/>
</dbReference>
<comment type="similarity">
    <text evidence="2">Belongs to the NUF2 family.</text>
</comment>
<organism evidence="11 12">
    <name type="scientific">Argiope bruennichi</name>
    <name type="common">Wasp spider</name>
    <name type="synonym">Aranea bruennichi</name>
    <dbReference type="NCBI Taxonomy" id="94029"/>
    <lineage>
        <taxon>Eukaryota</taxon>
        <taxon>Metazoa</taxon>
        <taxon>Ecdysozoa</taxon>
        <taxon>Arthropoda</taxon>
        <taxon>Chelicerata</taxon>
        <taxon>Arachnida</taxon>
        <taxon>Araneae</taxon>
        <taxon>Araneomorphae</taxon>
        <taxon>Entelegynae</taxon>
        <taxon>Araneoidea</taxon>
        <taxon>Araneidae</taxon>
        <taxon>Argiope</taxon>
    </lineage>
</organism>
<evidence type="ECO:0000256" key="5">
    <source>
        <dbReference type="ARBA" id="ARBA00022776"/>
    </source>
</evidence>
<dbReference type="Pfam" id="PF03800">
    <property type="entry name" value="Nuf2"/>
    <property type="match status" value="1"/>
</dbReference>
<dbReference type="Gene3D" id="1.10.418.60">
    <property type="entry name" value="Ncd80 complex, Nuf2 subunit"/>
    <property type="match status" value="1"/>
</dbReference>
<protein>
    <submittedName>
        <fullName evidence="11">Techylectin-5A like protein</fullName>
    </submittedName>
</protein>
<keyword evidence="5" id="KW-0498">Mitosis</keyword>
<evidence type="ECO:0000256" key="8">
    <source>
        <dbReference type="ARBA" id="ARBA00023328"/>
    </source>
</evidence>
<comment type="subcellular location">
    <subcellularLocation>
        <location evidence="1">Chromosome</location>
        <location evidence="1">Centromere</location>
    </subcellularLocation>
</comment>
<feature type="domain" description="Fibrinogen C-terminal" evidence="10">
    <location>
        <begin position="17"/>
        <end position="68"/>
    </location>
</feature>
<reference evidence="11" key="2">
    <citation type="submission" date="2020-06" db="EMBL/GenBank/DDBJ databases">
        <authorList>
            <person name="Sheffer M."/>
        </authorList>
    </citation>
    <scope>NUCLEOTIDE SEQUENCE</scope>
</reference>
<evidence type="ECO:0000256" key="2">
    <source>
        <dbReference type="ARBA" id="ARBA00005498"/>
    </source>
</evidence>
<evidence type="ECO:0000256" key="1">
    <source>
        <dbReference type="ARBA" id="ARBA00004584"/>
    </source>
</evidence>
<evidence type="ECO:0000256" key="6">
    <source>
        <dbReference type="ARBA" id="ARBA00023054"/>
    </source>
</evidence>
<keyword evidence="8" id="KW-0137">Centromere</keyword>
<evidence type="ECO:0000256" key="9">
    <source>
        <dbReference type="SAM" id="Coils"/>
    </source>
</evidence>
<dbReference type="InterPro" id="IPR005549">
    <property type="entry name" value="Kinetochore_Nuf2_N"/>
</dbReference>
<keyword evidence="12" id="KW-1185">Reference proteome</keyword>
<gene>
    <name evidence="11" type="ORF">HNY73_016111</name>
</gene>
<evidence type="ECO:0000259" key="10">
    <source>
        <dbReference type="PROSITE" id="PS51406"/>
    </source>
</evidence>
<name>A0A8T0EHS2_ARGBR</name>
<dbReference type="InterPro" id="IPR036056">
    <property type="entry name" value="Fibrinogen-like_C"/>
</dbReference>
<keyword evidence="6 9" id="KW-0175">Coiled coil</keyword>
<feature type="coiled-coil region" evidence="9">
    <location>
        <begin position="232"/>
        <end position="525"/>
    </location>
</feature>
<accession>A0A8T0EHS2</accession>
<dbReference type="EMBL" id="JABXBU010002227">
    <property type="protein sequence ID" value="KAF8773447.1"/>
    <property type="molecule type" value="Genomic_DNA"/>
</dbReference>
<reference evidence="11" key="1">
    <citation type="journal article" date="2020" name="bioRxiv">
        <title>Chromosome-level reference genome of the European wasp spider Argiope bruennichi: a resource for studies on range expansion and evolutionary adaptation.</title>
        <authorList>
            <person name="Sheffer M.M."/>
            <person name="Hoppe A."/>
            <person name="Krehenwinkel H."/>
            <person name="Uhl G."/>
            <person name="Kuss A.W."/>
            <person name="Jensen L."/>
            <person name="Jensen C."/>
            <person name="Gillespie R.G."/>
            <person name="Hoff K.J."/>
            <person name="Prost S."/>
        </authorList>
    </citation>
    <scope>NUCLEOTIDE SEQUENCE</scope>
</reference>
<dbReference type="AlphaFoldDB" id="A0A8T0EHS2"/>
<evidence type="ECO:0000256" key="3">
    <source>
        <dbReference type="ARBA" id="ARBA00022454"/>
    </source>
</evidence>
<comment type="caution">
    <text evidence="11">The sequence shown here is derived from an EMBL/GenBank/DDBJ whole genome shotgun (WGS) entry which is preliminary data.</text>
</comment>
<dbReference type="Gene3D" id="3.90.215.10">
    <property type="entry name" value="Gamma Fibrinogen, chain A, domain 1"/>
    <property type="match status" value="1"/>
</dbReference>
<evidence type="ECO:0000256" key="4">
    <source>
        <dbReference type="ARBA" id="ARBA00022618"/>
    </source>
</evidence>
<sequence>MIAKAKLNIPVCPTSSARIITKPIDCEEVLSNGHSETGVYTVWPRSRVSDEKSFQVYCDMDTNGGGWTYDRFYLVLLKKEMRPRWHGIKFVVAVVTLNTSIKMTEGVNKLSEEELFECLKSLNVPTRLSDIKTPTKEFLIRVFECFLKDLQIDIMHQNLRTFLSIKHIEYPEIIEEGQCIILLVMFINFITSADGLDIYARDIIFPKPKRTKKILNYLIVFWKYFLLKFANFQAIAEKFQEEKREADELAEENDQLGVKYNECLLILKNDLPSKEELISCNESKVEKCKEMEKQREALTEENSATKKKENDLQTLITKADVNIVSTKEQIKELEELILTSPEKISTEIKKLKDSIREEEMKIREKEAELKDKKKSLDNLKQILENDAKDLEELKNINKALQTFGDVVKSFILDFQKCLEEKENLRKLESELLLKEEMQSISEHKFAKIHLHYKKQKESYNETFQMLQRNLSEEQKDLTSLKAANLELDQKMDKEIDTILDIVEKLKEAEKTTEKLQMDYKSQMESIRNTFVSECGDIKSYIVKKYAP</sequence>
<keyword evidence="7" id="KW-0131">Cell cycle</keyword>
<evidence type="ECO:0000313" key="11">
    <source>
        <dbReference type="EMBL" id="KAF8773447.1"/>
    </source>
</evidence>
<dbReference type="InterPro" id="IPR014716">
    <property type="entry name" value="Fibrinogen_a/b/g_C_1"/>
</dbReference>
<dbReference type="SUPFAM" id="SSF56496">
    <property type="entry name" value="Fibrinogen C-terminal domain-like"/>
    <property type="match status" value="1"/>
</dbReference>
<dbReference type="Proteomes" id="UP000807504">
    <property type="component" value="Unassembled WGS sequence"/>
</dbReference>
<evidence type="ECO:0000256" key="7">
    <source>
        <dbReference type="ARBA" id="ARBA00023306"/>
    </source>
</evidence>